<evidence type="ECO:0000313" key="3">
    <source>
        <dbReference type="Proteomes" id="UP000234681"/>
    </source>
</evidence>
<evidence type="ECO:0000313" key="2">
    <source>
        <dbReference type="EMBL" id="EDM08485.1"/>
    </source>
</evidence>
<name>A6JBV8_RAT</name>
<evidence type="ECO:0000256" key="1">
    <source>
        <dbReference type="SAM" id="MobiDB-lite"/>
    </source>
</evidence>
<feature type="compositionally biased region" description="Basic and acidic residues" evidence="1">
    <location>
        <begin position="19"/>
        <end position="30"/>
    </location>
</feature>
<protein>
    <submittedName>
        <fullName evidence="2">RCG24704</fullName>
    </submittedName>
</protein>
<sequence length="41" mass="4589">MPRGAEADCRAVGPAWATKENEQGGEDLRQRQWMPLKNSCT</sequence>
<reference evidence="3" key="1">
    <citation type="submission" date="2005-09" db="EMBL/GenBank/DDBJ databases">
        <authorList>
            <person name="Mural R.J."/>
            <person name="Li P.W."/>
            <person name="Adams M.D."/>
            <person name="Amanatides P.G."/>
            <person name="Baden-Tillson H."/>
            <person name="Barnstead M."/>
            <person name="Chin S.H."/>
            <person name="Dew I."/>
            <person name="Evans C.A."/>
            <person name="Ferriera S."/>
            <person name="Flanigan M."/>
            <person name="Fosler C."/>
            <person name="Glodek A."/>
            <person name="Gu Z."/>
            <person name="Holt R.A."/>
            <person name="Jennings D."/>
            <person name="Kraft C.L."/>
            <person name="Lu F."/>
            <person name="Nguyen T."/>
            <person name="Nusskern D.R."/>
            <person name="Pfannkoch C.M."/>
            <person name="Sitter C."/>
            <person name="Sutton G.G."/>
            <person name="Venter J.C."/>
            <person name="Wang Z."/>
            <person name="Woodage T."/>
            <person name="Zheng X.H."/>
            <person name="Zhong F."/>
        </authorList>
    </citation>
    <scope>NUCLEOTIDE SEQUENCE [LARGE SCALE GENOMIC DNA]</scope>
    <source>
        <strain>BN</strain>
        <strain evidence="3">Sprague-Dawley</strain>
    </source>
</reference>
<dbReference type="AlphaFoldDB" id="A6JBV8"/>
<dbReference type="Proteomes" id="UP000234681">
    <property type="component" value="Chromosome 1"/>
</dbReference>
<dbReference type="EMBL" id="CH473980">
    <property type="protein sequence ID" value="EDM08485.1"/>
    <property type="molecule type" value="Genomic_DNA"/>
</dbReference>
<gene>
    <name evidence="2" type="ORF">rCG_24704</name>
</gene>
<organism evidence="2 3">
    <name type="scientific">Rattus norvegicus</name>
    <name type="common">Rat</name>
    <dbReference type="NCBI Taxonomy" id="10116"/>
    <lineage>
        <taxon>Eukaryota</taxon>
        <taxon>Metazoa</taxon>
        <taxon>Chordata</taxon>
        <taxon>Craniata</taxon>
        <taxon>Vertebrata</taxon>
        <taxon>Euteleostomi</taxon>
        <taxon>Mammalia</taxon>
        <taxon>Eutheria</taxon>
        <taxon>Euarchontoglires</taxon>
        <taxon>Glires</taxon>
        <taxon>Rodentia</taxon>
        <taxon>Myomorpha</taxon>
        <taxon>Muroidea</taxon>
        <taxon>Muridae</taxon>
        <taxon>Murinae</taxon>
        <taxon>Rattus</taxon>
    </lineage>
</organism>
<proteinExistence type="predicted"/>
<accession>A6JBV8</accession>
<feature type="region of interest" description="Disordered" evidence="1">
    <location>
        <begin position="1"/>
        <end position="41"/>
    </location>
</feature>